<organism evidence="1 2">
    <name type="scientific">Neogemmobacter tilapiae</name>
    <dbReference type="NCBI Taxonomy" id="875041"/>
    <lineage>
        <taxon>Bacteria</taxon>
        <taxon>Pseudomonadati</taxon>
        <taxon>Pseudomonadota</taxon>
        <taxon>Alphaproteobacteria</taxon>
        <taxon>Rhodobacterales</taxon>
        <taxon>Paracoccaceae</taxon>
        <taxon>Neogemmobacter</taxon>
    </lineage>
</organism>
<proteinExistence type="predicted"/>
<keyword evidence="2" id="KW-1185">Reference proteome</keyword>
<evidence type="ECO:0000313" key="2">
    <source>
        <dbReference type="Proteomes" id="UP000638981"/>
    </source>
</evidence>
<evidence type="ECO:0000313" key="1">
    <source>
        <dbReference type="EMBL" id="GHC61918.1"/>
    </source>
</evidence>
<sequence>MWGNMDNSVSIELEIARQKLLKNKLGELFAWQAPAVVKSVGPFDPAVFEKFKQDCRAIEDVCRAQLSELTDSEIEILLTRKASEELICREWGNFQETPIYHLQRRIPIWYAGGFGHPDHVADFVYWAKMPRFSVHEISCLSVGIEPDTFTKQKLDDYSRMSGSRSAPIAFLLRQIDLIRRRFDPYFSDAAIEPDDFLPWADRVELEVHPEFTRLLRQYLPQSGVANTSTPPKSEPHKREIDMIAQLFTALAIDQLGYVPTHPRSPIPKEIADMAAKLGLAGTDDSVRKYLRIGASFLPEGWQKD</sequence>
<accession>A0A918WPF1</accession>
<protein>
    <submittedName>
        <fullName evidence="1">Uncharacterized protein</fullName>
    </submittedName>
</protein>
<dbReference type="Proteomes" id="UP000638981">
    <property type="component" value="Unassembled WGS sequence"/>
</dbReference>
<name>A0A918WPF1_9RHOB</name>
<reference evidence="1" key="2">
    <citation type="submission" date="2020-09" db="EMBL/GenBank/DDBJ databases">
        <authorList>
            <person name="Sun Q."/>
            <person name="Kim S."/>
        </authorList>
    </citation>
    <scope>NUCLEOTIDE SEQUENCE</scope>
    <source>
        <strain evidence="1">KCTC 23310</strain>
    </source>
</reference>
<gene>
    <name evidence="1" type="ORF">GCM10007315_27380</name>
</gene>
<comment type="caution">
    <text evidence="1">The sequence shown here is derived from an EMBL/GenBank/DDBJ whole genome shotgun (WGS) entry which is preliminary data.</text>
</comment>
<dbReference type="AlphaFoldDB" id="A0A918WPF1"/>
<dbReference type="EMBL" id="BMYJ01000009">
    <property type="protein sequence ID" value="GHC61918.1"/>
    <property type="molecule type" value="Genomic_DNA"/>
</dbReference>
<reference evidence="1" key="1">
    <citation type="journal article" date="2014" name="Int. J. Syst. Evol. Microbiol.">
        <title>Complete genome sequence of Corynebacterium casei LMG S-19264T (=DSM 44701T), isolated from a smear-ripened cheese.</title>
        <authorList>
            <consortium name="US DOE Joint Genome Institute (JGI-PGF)"/>
            <person name="Walter F."/>
            <person name="Albersmeier A."/>
            <person name="Kalinowski J."/>
            <person name="Ruckert C."/>
        </authorList>
    </citation>
    <scope>NUCLEOTIDE SEQUENCE</scope>
    <source>
        <strain evidence="1">KCTC 23310</strain>
    </source>
</reference>